<dbReference type="EMBL" id="JABEZX010000013">
    <property type="protein sequence ID" value="MBA0573963.1"/>
    <property type="molecule type" value="Genomic_DNA"/>
</dbReference>
<evidence type="ECO:0000256" key="1">
    <source>
        <dbReference type="SAM" id="MobiDB-lite"/>
    </source>
</evidence>
<reference evidence="2 3" key="1">
    <citation type="journal article" date="2019" name="Genome Biol. Evol.">
        <title>Insights into the evolution of the New World diploid cottons (Gossypium, subgenus Houzingenia) based on genome sequencing.</title>
        <authorList>
            <person name="Grover C.E."/>
            <person name="Arick M.A. 2nd"/>
            <person name="Thrash A."/>
            <person name="Conover J.L."/>
            <person name="Sanders W.S."/>
            <person name="Peterson D.G."/>
            <person name="Frelichowski J.E."/>
            <person name="Scheffler J.A."/>
            <person name="Scheffler B.E."/>
            <person name="Wendel J.F."/>
        </authorList>
    </citation>
    <scope>NUCLEOTIDE SEQUENCE [LARGE SCALE GENOMIC DNA]</scope>
    <source>
        <strain evidence="2">157</strain>
        <tissue evidence="2">Leaf</tissue>
    </source>
</reference>
<keyword evidence="3" id="KW-1185">Reference proteome</keyword>
<gene>
    <name evidence="2" type="ORF">Golob_001207</name>
</gene>
<name>A0A7J8NAQ8_9ROSI</name>
<evidence type="ECO:0000313" key="3">
    <source>
        <dbReference type="Proteomes" id="UP000593572"/>
    </source>
</evidence>
<sequence>TVCSKLVASKDVCQAIGLSLEAGGLALSRRRMQSKSLAEIEGQTESKNLGERESPRRSSRAKGLVTIISQMVCHAGTCPPVVEV</sequence>
<protein>
    <submittedName>
        <fullName evidence="2">Uncharacterized protein</fullName>
    </submittedName>
</protein>
<evidence type="ECO:0000313" key="2">
    <source>
        <dbReference type="EMBL" id="MBA0573963.1"/>
    </source>
</evidence>
<dbReference type="AlphaFoldDB" id="A0A7J8NAQ8"/>
<organism evidence="2 3">
    <name type="scientific">Gossypium lobatum</name>
    <dbReference type="NCBI Taxonomy" id="34289"/>
    <lineage>
        <taxon>Eukaryota</taxon>
        <taxon>Viridiplantae</taxon>
        <taxon>Streptophyta</taxon>
        <taxon>Embryophyta</taxon>
        <taxon>Tracheophyta</taxon>
        <taxon>Spermatophyta</taxon>
        <taxon>Magnoliopsida</taxon>
        <taxon>eudicotyledons</taxon>
        <taxon>Gunneridae</taxon>
        <taxon>Pentapetalae</taxon>
        <taxon>rosids</taxon>
        <taxon>malvids</taxon>
        <taxon>Malvales</taxon>
        <taxon>Malvaceae</taxon>
        <taxon>Malvoideae</taxon>
        <taxon>Gossypium</taxon>
    </lineage>
</organism>
<feature type="non-terminal residue" evidence="2">
    <location>
        <position position="1"/>
    </location>
</feature>
<dbReference type="Proteomes" id="UP000593572">
    <property type="component" value="Unassembled WGS sequence"/>
</dbReference>
<accession>A0A7J8NAQ8</accession>
<comment type="caution">
    <text evidence="2">The sequence shown here is derived from an EMBL/GenBank/DDBJ whole genome shotgun (WGS) entry which is preliminary data.</text>
</comment>
<feature type="region of interest" description="Disordered" evidence="1">
    <location>
        <begin position="36"/>
        <end position="60"/>
    </location>
</feature>
<proteinExistence type="predicted"/>